<accession>A0A8E2AW06</accession>
<organism evidence="3 4">
    <name type="scientific">Obba rivulosa</name>
    <dbReference type="NCBI Taxonomy" id="1052685"/>
    <lineage>
        <taxon>Eukaryota</taxon>
        <taxon>Fungi</taxon>
        <taxon>Dikarya</taxon>
        <taxon>Basidiomycota</taxon>
        <taxon>Agaricomycotina</taxon>
        <taxon>Agaricomycetes</taxon>
        <taxon>Polyporales</taxon>
        <taxon>Gelatoporiaceae</taxon>
        <taxon>Obba</taxon>
    </lineage>
</organism>
<proteinExistence type="predicted"/>
<evidence type="ECO:0000313" key="3">
    <source>
        <dbReference type="EMBL" id="OCH91388.1"/>
    </source>
</evidence>
<dbReference type="AlphaFoldDB" id="A0A8E2AW06"/>
<keyword evidence="1" id="KW-0812">Transmembrane</keyword>
<evidence type="ECO:0000313" key="4">
    <source>
        <dbReference type="Proteomes" id="UP000250043"/>
    </source>
</evidence>
<feature type="domain" description="DUF6533" evidence="2">
    <location>
        <begin position="26"/>
        <end position="70"/>
    </location>
</feature>
<name>A0A8E2AW06_9APHY</name>
<feature type="transmembrane region" description="Helical" evidence="1">
    <location>
        <begin position="99"/>
        <end position="122"/>
    </location>
</feature>
<reference evidence="3 4" key="1">
    <citation type="submission" date="2016-07" db="EMBL/GenBank/DDBJ databases">
        <title>Draft genome of the white-rot fungus Obba rivulosa 3A-2.</title>
        <authorList>
            <consortium name="DOE Joint Genome Institute"/>
            <person name="Miettinen O."/>
            <person name="Riley R."/>
            <person name="Acob R."/>
            <person name="Barry K."/>
            <person name="Cullen D."/>
            <person name="De Vries R."/>
            <person name="Hainaut M."/>
            <person name="Hatakka A."/>
            <person name="Henrissat B."/>
            <person name="Hilden K."/>
            <person name="Kuo R."/>
            <person name="Labutti K."/>
            <person name="Lipzen A."/>
            <person name="Makela M.R."/>
            <person name="Sandor L."/>
            <person name="Spatafora J.W."/>
            <person name="Grigoriev I.V."/>
            <person name="Hibbett D.S."/>
        </authorList>
    </citation>
    <scope>NUCLEOTIDE SEQUENCE [LARGE SCALE GENOMIC DNA]</scope>
    <source>
        <strain evidence="3 4">3A-2</strain>
    </source>
</reference>
<keyword evidence="1" id="KW-0472">Membrane</keyword>
<dbReference type="InterPro" id="IPR045340">
    <property type="entry name" value="DUF6533"/>
</dbReference>
<evidence type="ECO:0000259" key="2">
    <source>
        <dbReference type="Pfam" id="PF20151"/>
    </source>
</evidence>
<gene>
    <name evidence="3" type="ORF">OBBRIDRAFT_834254</name>
</gene>
<sequence length="195" mass="21428">MSAPLSDAPATTFVLEFLESDALGEYCILAVVCLIFYDYALTFTSEVELIWGRRLTSVTLLFHLNRWITFAWTACGLLTLDPAGPTHAFSFFMRLPACIGLNILAGSVSLILKSVWAVFSAVRIYAISGGSWRLSYVVYLLGMVPVGTGVYGSFIATSYSVSNIPVIGMTCVENIKDNEAETVICELCNYYHLQC</sequence>
<dbReference type="EMBL" id="KV722386">
    <property type="protein sequence ID" value="OCH91388.1"/>
    <property type="molecule type" value="Genomic_DNA"/>
</dbReference>
<evidence type="ECO:0000256" key="1">
    <source>
        <dbReference type="SAM" id="Phobius"/>
    </source>
</evidence>
<feature type="transmembrane region" description="Helical" evidence="1">
    <location>
        <begin position="23"/>
        <end position="43"/>
    </location>
</feature>
<dbReference type="OrthoDB" id="2803882at2759"/>
<dbReference type="Pfam" id="PF20151">
    <property type="entry name" value="DUF6533"/>
    <property type="match status" value="1"/>
</dbReference>
<protein>
    <recommendedName>
        <fullName evidence="2">DUF6533 domain-containing protein</fullName>
    </recommendedName>
</protein>
<keyword evidence="1" id="KW-1133">Transmembrane helix</keyword>
<keyword evidence="4" id="KW-1185">Reference proteome</keyword>
<dbReference type="Proteomes" id="UP000250043">
    <property type="component" value="Unassembled WGS sequence"/>
</dbReference>
<feature type="transmembrane region" description="Helical" evidence="1">
    <location>
        <begin position="55"/>
        <end position="79"/>
    </location>
</feature>
<feature type="transmembrane region" description="Helical" evidence="1">
    <location>
        <begin position="134"/>
        <end position="154"/>
    </location>
</feature>